<evidence type="ECO:0000256" key="1">
    <source>
        <dbReference type="SAM" id="Phobius"/>
    </source>
</evidence>
<sequence length="120" mass="13723">MKILNIGNLAIVFTLIISAALSQFYSDCKDIALVLGLFVMPAYQLLVGFIWFISSNCSDKIRNYFIGVIIYFITIFSLSAISDLIYKLKFLQYFSSAFFGGIPVLLALYFTYNFNQYSRK</sequence>
<feature type="transmembrane region" description="Helical" evidence="1">
    <location>
        <begin position="7"/>
        <end position="25"/>
    </location>
</feature>
<feature type="transmembrane region" description="Helical" evidence="1">
    <location>
        <begin position="64"/>
        <end position="86"/>
    </location>
</feature>
<comment type="caution">
    <text evidence="2">The sequence shown here is derived from an EMBL/GenBank/DDBJ whole genome shotgun (WGS) entry which is preliminary data.</text>
</comment>
<keyword evidence="1" id="KW-1133">Transmembrane helix</keyword>
<dbReference type="EMBL" id="QJHL01000004">
    <property type="protein sequence ID" value="PXY43971.1"/>
    <property type="molecule type" value="Genomic_DNA"/>
</dbReference>
<reference evidence="2 3" key="1">
    <citation type="submission" date="2018-05" db="EMBL/GenBank/DDBJ databases">
        <title>Flavobacterium sp. strain IMCC34758, incomplete genome.</title>
        <authorList>
            <person name="Joung Y."/>
        </authorList>
    </citation>
    <scope>NUCLEOTIDE SEQUENCE [LARGE SCALE GENOMIC DNA]</scope>
    <source>
        <strain evidence="2 3">IMCC34758</strain>
    </source>
</reference>
<feature type="transmembrane region" description="Helical" evidence="1">
    <location>
        <begin position="92"/>
        <end position="112"/>
    </location>
</feature>
<protein>
    <submittedName>
        <fullName evidence="2">Uncharacterized protein</fullName>
    </submittedName>
</protein>
<dbReference type="Proteomes" id="UP000247681">
    <property type="component" value="Unassembled WGS sequence"/>
</dbReference>
<keyword evidence="1" id="KW-0812">Transmembrane</keyword>
<evidence type="ECO:0000313" key="3">
    <source>
        <dbReference type="Proteomes" id="UP000247681"/>
    </source>
</evidence>
<feature type="transmembrane region" description="Helical" evidence="1">
    <location>
        <begin position="31"/>
        <end position="52"/>
    </location>
</feature>
<organism evidence="2 3">
    <name type="scientific">Flavobacterium hydrophilum</name>
    <dbReference type="NCBI Taxonomy" id="2211445"/>
    <lineage>
        <taxon>Bacteria</taxon>
        <taxon>Pseudomonadati</taxon>
        <taxon>Bacteroidota</taxon>
        <taxon>Flavobacteriia</taxon>
        <taxon>Flavobacteriales</taxon>
        <taxon>Flavobacteriaceae</taxon>
        <taxon>Flavobacterium</taxon>
    </lineage>
</organism>
<dbReference type="AlphaFoldDB" id="A0A2V4BY93"/>
<keyword evidence="1" id="KW-0472">Membrane</keyword>
<name>A0A2V4BY93_9FLAO</name>
<keyword evidence="3" id="KW-1185">Reference proteome</keyword>
<proteinExistence type="predicted"/>
<accession>A0A2V4BY93</accession>
<evidence type="ECO:0000313" key="2">
    <source>
        <dbReference type="EMBL" id="PXY43971.1"/>
    </source>
</evidence>
<gene>
    <name evidence="2" type="ORF">DMB68_16135</name>
</gene>